<feature type="domain" description="DUF5671" evidence="2">
    <location>
        <begin position="10"/>
        <end position="135"/>
    </location>
</feature>
<feature type="transmembrane region" description="Helical" evidence="1">
    <location>
        <begin position="232"/>
        <end position="261"/>
    </location>
</feature>
<dbReference type="Pfam" id="PF18920">
    <property type="entry name" value="DUF5671"/>
    <property type="match status" value="2"/>
</dbReference>
<sequence>MSTATAAVRRIIVYLLLAALVVIAASGLSGLLAMALDTGTVLAGTRTRELALSLAFTVIGGPLAGLLWWFVWRRLPDRSERDSVGWGLYVSALYTVSLAIGASQLLALVAALIRGELQDWEDMVAGGLVWSAVWAWHRWMARHPERGPLRLRTVPTVLGGLYGLILGAIMGAVALTALGRQALTALLDLPAPVGEGTVWWRSVLASAVWSAGGVGVWAWHWLREGGKHLRTAFSDVALIGAGIFAAAVAALGGMGTALFTVLRLLFDRGTEDALASLLAPLPPALAAAAVGWLVWAYHRPLVHGRSEAAQQAARLVTSAVALAGAASGIGVIINATLSLATPTLAGANARTLLLGGIAALAVGGPVWWLVWKPTTVLSEPLTAKPPGRRVYLVVVFGASAVAALVTLLVIGYQVFQSVLGVLDVPLVSRVRAPLGVLVATALVAGYHFAVWRHDRAVLSAERREVPRVGRVVLVTALDPDPYAHAIADSTGAVVTAWRQAAQPAAALMATPAPASEPAPRAEDVVRALEGLTARRVLVLVGPGPRVEAVPLAD</sequence>
<feature type="transmembrane region" description="Helical" evidence="1">
    <location>
        <begin position="273"/>
        <end position="295"/>
    </location>
</feature>
<proteinExistence type="predicted"/>
<dbReference type="RefSeq" id="WP_345885722.1">
    <property type="nucleotide sequence ID" value="NZ_JBDFRB010000012.1"/>
</dbReference>
<keyword evidence="1" id="KW-0472">Membrane</keyword>
<name>A0ABU9X4K1_9MICC</name>
<feature type="transmembrane region" description="Helical" evidence="1">
    <location>
        <begin position="352"/>
        <end position="370"/>
    </location>
</feature>
<comment type="caution">
    <text evidence="3">The sequence shown here is derived from an EMBL/GenBank/DDBJ whole genome shotgun (WGS) entry which is preliminary data.</text>
</comment>
<feature type="transmembrane region" description="Helical" evidence="1">
    <location>
        <begin position="84"/>
        <end position="111"/>
    </location>
</feature>
<protein>
    <submittedName>
        <fullName evidence="3">DUF5671 domain-containing protein</fullName>
    </submittedName>
</protein>
<dbReference type="EMBL" id="JBDFRB010000012">
    <property type="protein sequence ID" value="MEN2745370.1"/>
    <property type="molecule type" value="Genomic_DNA"/>
</dbReference>
<keyword evidence="1" id="KW-0812">Transmembrane</keyword>
<keyword evidence="4" id="KW-1185">Reference proteome</keyword>
<feature type="transmembrane region" description="Helical" evidence="1">
    <location>
        <begin position="390"/>
        <end position="412"/>
    </location>
</feature>
<feature type="domain" description="DUF5671" evidence="2">
    <location>
        <begin position="315"/>
        <end position="441"/>
    </location>
</feature>
<evidence type="ECO:0000313" key="4">
    <source>
        <dbReference type="Proteomes" id="UP001422074"/>
    </source>
</evidence>
<feature type="transmembrane region" description="Helical" evidence="1">
    <location>
        <begin position="123"/>
        <end position="141"/>
    </location>
</feature>
<feature type="transmembrane region" description="Helical" evidence="1">
    <location>
        <begin position="432"/>
        <end position="451"/>
    </location>
</feature>
<keyword evidence="1" id="KW-1133">Transmembrane helix</keyword>
<feature type="transmembrane region" description="Helical" evidence="1">
    <location>
        <begin position="50"/>
        <end position="72"/>
    </location>
</feature>
<evidence type="ECO:0000256" key="1">
    <source>
        <dbReference type="SAM" id="Phobius"/>
    </source>
</evidence>
<feature type="transmembrane region" description="Helical" evidence="1">
    <location>
        <begin position="12"/>
        <end position="35"/>
    </location>
</feature>
<accession>A0ABU9X4K1</accession>
<reference evidence="3 4" key="1">
    <citation type="submission" date="2024-05" db="EMBL/GenBank/DDBJ databases">
        <title>Sinomonas sp. nov., isolated from a waste landfill.</title>
        <authorList>
            <person name="Zhao Y."/>
        </authorList>
    </citation>
    <scope>NUCLEOTIDE SEQUENCE [LARGE SCALE GENOMIC DNA]</scope>
    <source>
        <strain evidence="3 4">CCTCC AB2014300</strain>
    </source>
</reference>
<evidence type="ECO:0000313" key="3">
    <source>
        <dbReference type="EMBL" id="MEN2745370.1"/>
    </source>
</evidence>
<organism evidence="3 4">
    <name type="scientific">Sinomonas halotolerans</name>
    <dbReference type="NCBI Taxonomy" id="1644133"/>
    <lineage>
        <taxon>Bacteria</taxon>
        <taxon>Bacillati</taxon>
        <taxon>Actinomycetota</taxon>
        <taxon>Actinomycetes</taxon>
        <taxon>Micrococcales</taxon>
        <taxon>Micrococcaceae</taxon>
        <taxon>Sinomonas</taxon>
    </lineage>
</organism>
<gene>
    <name evidence="3" type="ORF">ABCQ75_12610</name>
</gene>
<feature type="transmembrane region" description="Helical" evidence="1">
    <location>
        <begin position="153"/>
        <end position="178"/>
    </location>
</feature>
<feature type="transmembrane region" description="Helical" evidence="1">
    <location>
        <begin position="198"/>
        <end position="220"/>
    </location>
</feature>
<evidence type="ECO:0000259" key="2">
    <source>
        <dbReference type="Pfam" id="PF18920"/>
    </source>
</evidence>
<feature type="transmembrane region" description="Helical" evidence="1">
    <location>
        <begin position="315"/>
        <end position="340"/>
    </location>
</feature>
<dbReference type="InterPro" id="IPR043728">
    <property type="entry name" value="DUF5671"/>
</dbReference>
<dbReference type="Proteomes" id="UP001422074">
    <property type="component" value="Unassembled WGS sequence"/>
</dbReference>